<dbReference type="AlphaFoldDB" id="A0A368KW19"/>
<accession>A0A368KW19</accession>
<gene>
    <name evidence="2" type="ORF">DTL42_08870</name>
</gene>
<feature type="transmembrane region" description="Helical" evidence="1">
    <location>
        <begin position="149"/>
        <end position="175"/>
    </location>
</feature>
<dbReference type="EMBL" id="QPEX01000011">
    <property type="protein sequence ID" value="RCS52921.1"/>
    <property type="molecule type" value="Genomic_DNA"/>
</dbReference>
<feature type="transmembrane region" description="Helical" evidence="1">
    <location>
        <begin position="92"/>
        <end position="111"/>
    </location>
</feature>
<sequence>MQPLRFGVLDLLLAMMLIAYFCGVVTLGLADVGTDVLKVIEFQPPEFWQSPVFIPVIGFILIIGLFVYLFALMTSPVWFVAAILSSTLRPKLFLLASVLAVLVALVLPILLKDGYHQISLMVCLSLGAMPLGSAWIFHRWLLGLETSFLVNFWFFGMFVVQLSVIQVAGVLHAMAYY</sequence>
<evidence type="ECO:0000313" key="3">
    <source>
        <dbReference type="Proteomes" id="UP000253562"/>
    </source>
</evidence>
<name>A0A368KW19_9BACT</name>
<reference evidence="2 3" key="1">
    <citation type="submission" date="2018-07" db="EMBL/GenBank/DDBJ databases">
        <title>Comparative genomes isolates from brazilian mangrove.</title>
        <authorList>
            <person name="De Araujo J.E."/>
            <person name="Taketani R.G."/>
            <person name="Silva M.C.P."/>
            <person name="Lourenco M.V."/>
            <person name="Oliveira V.M."/>
            <person name="Andreote F.D."/>
        </authorList>
    </citation>
    <scope>NUCLEOTIDE SEQUENCE [LARGE SCALE GENOMIC DNA]</scope>
    <source>
        <strain evidence="2 3">HEX PRIS-MGV</strain>
    </source>
</reference>
<feature type="transmembrane region" description="Helical" evidence="1">
    <location>
        <begin position="52"/>
        <end position="80"/>
    </location>
</feature>
<feature type="transmembrane region" description="Helical" evidence="1">
    <location>
        <begin position="12"/>
        <end position="32"/>
    </location>
</feature>
<dbReference type="Proteomes" id="UP000253562">
    <property type="component" value="Unassembled WGS sequence"/>
</dbReference>
<comment type="caution">
    <text evidence="2">The sequence shown here is derived from an EMBL/GenBank/DDBJ whole genome shotgun (WGS) entry which is preliminary data.</text>
</comment>
<keyword evidence="1" id="KW-0812">Transmembrane</keyword>
<protein>
    <submittedName>
        <fullName evidence="2">Uncharacterized protein</fullName>
    </submittedName>
</protein>
<evidence type="ECO:0000256" key="1">
    <source>
        <dbReference type="SAM" id="Phobius"/>
    </source>
</evidence>
<feature type="transmembrane region" description="Helical" evidence="1">
    <location>
        <begin position="117"/>
        <end position="137"/>
    </location>
</feature>
<evidence type="ECO:0000313" key="2">
    <source>
        <dbReference type="EMBL" id="RCS52921.1"/>
    </source>
</evidence>
<proteinExistence type="predicted"/>
<keyword evidence="1" id="KW-0472">Membrane</keyword>
<organism evidence="2 3">
    <name type="scientific">Bremerella cremea</name>
    <dbReference type="NCBI Taxonomy" id="1031537"/>
    <lineage>
        <taxon>Bacteria</taxon>
        <taxon>Pseudomonadati</taxon>
        <taxon>Planctomycetota</taxon>
        <taxon>Planctomycetia</taxon>
        <taxon>Pirellulales</taxon>
        <taxon>Pirellulaceae</taxon>
        <taxon>Bremerella</taxon>
    </lineage>
</organism>
<keyword evidence="1" id="KW-1133">Transmembrane helix</keyword>